<organism evidence="2 3">
    <name type="scientific">Heligmosomoides polygyrus</name>
    <name type="common">Parasitic roundworm</name>
    <dbReference type="NCBI Taxonomy" id="6339"/>
    <lineage>
        <taxon>Eukaryota</taxon>
        <taxon>Metazoa</taxon>
        <taxon>Ecdysozoa</taxon>
        <taxon>Nematoda</taxon>
        <taxon>Chromadorea</taxon>
        <taxon>Rhabditida</taxon>
        <taxon>Rhabditina</taxon>
        <taxon>Rhabditomorpha</taxon>
        <taxon>Strongyloidea</taxon>
        <taxon>Heligmosomidae</taxon>
        <taxon>Heligmosomoides</taxon>
    </lineage>
</organism>
<keyword evidence="2" id="KW-1185">Reference proteome</keyword>
<sequence length="70" mass="7844">LYTKQKFHDGIVDDARALSDVTLQSVETAEARRRGKGDNEDDDDGDWLCEDGARRRPRRTSTLHCPPSGS</sequence>
<accession>A0A183G0P2</accession>
<evidence type="ECO:0000313" key="2">
    <source>
        <dbReference type="Proteomes" id="UP000050761"/>
    </source>
</evidence>
<protein>
    <submittedName>
        <fullName evidence="3">Transposase</fullName>
    </submittedName>
</protein>
<evidence type="ECO:0000256" key="1">
    <source>
        <dbReference type="SAM" id="MobiDB-lite"/>
    </source>
</evidence>
<dbReference type="AlphaFoldDB" id="A0A183G0P2"/>
<feature type="compositionally biased region" description="Acidic residues" evidence="1">
    <location>
        <begin position="39"/>
        <end position="49"/>
    </location>
</feature>
<dbReference type="WBParaSite" id="HPBE_0001467401-mRNA-1">
    <property type="protein sequence ID" value="HPBE_0001467401-mRNA-1"/>
    <property type="gene ID" value="HPBE_0001467401"/>
</dbReference>
<dbReference type="Proteomes" id="UP000050761">
    <property type="component" value="Unassembled WGS sequence"/>
</dbReference>
<reference evidence="3" key="1">
    <citation type="submission" date="2019-09" db="UniProtKB">
        <authorList>
            <consortium name="WormBaseParasite"/>
        </authorList>
    </citation>
    <scope>IDENTIFICATION</scope>
</reference>
<feature type="compositionally biased region" description="Basic and acidic residues" evidence="1">
    <location>
        <begin position="29"/>
        <end position="38"/>
    </location>
</feature>
<name>A0A183G0P2_HELPZ</name>
<feature type="region of interest" description="Disordered" evidence="1">
    <location>
        <begin position="27"/>
        <end position="70"/>
    </location>
</feature>
<evidence type="ECO:0000313" key="3">
    <source>
        <dbReference type="WBParaSite" id="HPBE_0001467401-mRNA-1"/>
    </source>
</evidence>
<proteinExistence type="predicted"/>